<feature type="compositionally biased region" description="Low complexity" evidence="1">
    <location>
        <begin position="45"/>
        <end position="69"/>
    </location>
</feature>
<feature type="compositionally biased region" description="Polar residues" evidence="1">
    <location>
        <begin position="30"/>
        <end position="44"/>
    </location>
</feature>
<feature type="compositionally biased region" description="Gly residues" evidence="1">
    <location>
        <begin position="182"/>
        <end position="198"/>
    </location>
</feature>
<comment type="caution">
    <text evidence="2">The sequence shown here is derived from an EMBL/GenBank/DDBJ whole genome shotgun (WGS) entry which is preliminary data.</text>
</comment>
<evidence type="ECO:0000256" key="1">
    <source>
        <dbReference type="SAM" id="MobiDB-lite"/>
    </source>
</evidence>
<dbReference type="AlphaFoldDB" id="K1WVV4"/>
<proteinExistence type="predicted"/>
<organism evidence="2 3">
    <name type="scientific">Trichosporon asahii var. asahii (strain CBS 8904)</name>
    <name type="common">Yeast</name>
    <dbReference type="NCBI Taxonomy" id="1220162"/>
    <lineage>
        <taxon>Eukaryota</taxon>
        <taxon>Fungi</taxon>
        <taxon>Dikarya</taxon>
        <taxon>Basidiomycota</taxon>
        <taxon>Agaricomycotina</taxon>
        <taxon>Tremellomycetes</taxon>
        <taxon>Trichosporonales</taxon>
        <taxon>Trichosporonaceae</taxon>
        <taxon>Trichosporon</taxon>
    </lineage>
</organism>
<accession>K1WVV4</accession>
<sequence>MTLPVEQLAVRPYERKLSNAWWQLTTVHTPTGSSATYPSTPQSASTLRAGSSSTPSSPSPSPSAFSLPPGSQPPQRSGVQATRSSFFLHLKRNSAADLLDSVEWVTDTFSSLRTQLRDRDAELALTRDYVAYLERVVEERDGRIRALEQQARRDQRTIQKHREGLGIAWSAMMPREAQAGFQPGGRGKGSDGGDGGNAKGVQRGLKAQRSWNGLLARHREAGNVGQAL</sequence>
<gene>
    <name evidence="2" type="ORF">A1Q2_00754</name>
</gene>
<protein>
    <submittedName>
        <fullName evidence="2">Uncharacterized protein</fullName>
    </submittedName>
</protein>
<evidence type="ECO:0000313" key="3">
    <source>
        <dbReference type="Proteomes" id="UP000006757"/>
    </source>
</evidence>
<dbReference type="STRING" id="1220162.K1WVV4"/>
<keyword evidence="3" id="KW-1185">Reference proteome</keyword>
<dbReference type="EMBL" id="AMBO01000185">
    <property type="protein sequence ID" value="EKD04954.1"/>
    <property type="molecule type" value="Genomic_DNA"/>
</dbReference>
<feature type="region of interest" description="Disordered" evidence="1">
    <location>
        <begin position="30"/>
        <end position="80"/>
    </location>
</feature>
<feature type="region of interest" description="Disordered" evidence="1">
    <location>
        <begin position="178"/>
        <end position="201"/>
    </location>
</feature>
<reference evidence="2 3" key="1">
    <citation type="journal article" date="2012" name="Eukaryot. Cell">
        <title>Genome sequence of the Trichosporon asahii environmental strain CBS 8904.</title>
        <authorList>
            <person name="Yang R.Y."/>
            <person name="Li H.T."/>
            <person name="Zhu H."/>
            <person name="Zhou G.P."/>
            <person name="Wang M."/>
            <person name="Wang L."/>
        </authorList>
    </citation>
    <scope>NUCLEOTIDE SEQUENCE [LARGE SCALE GENOMIC DNA]</scope>
    <source>
        <strain evidence="2 3">CBS 8904</strain>
    </source>
</reference>
<evidence type="ECO:0000313" key="2">
    <source>
        <dbReference type="EMBL" id="EKD04954.1"/>
    </source>
</evidence>
<dbReference type="InParanoid" id="K1WVV4"/>
<dbReference type="Proteomes" id="UP000006757">
    <property type="component" value="Unassembled WGS sequence"/>
</dbReference>
<dbReference type="HOGENOM" id="CLU_1215533_0_0_1"/>
<name>K1WVV4_TRIAC</name>